<name>A0ABT5ZIF2_9ACTN</name>
<protein>
    <submittedName>
        <fullName evidence="1">DUF5947 family protein</fullName>
    </submittedName>
</protein>
<gene>
    <name evidence="1" type="ORF">P3G67_10175</name>
</gene>
<dbReference type="RefSeq" id="WP_269858268.1">
    <property type="nucleotide sequence ID" value="NZ_JARJBC010000005.1"/>
</dbReference>
<dbReference type="EMBL" id="JARJBC010000005">
    <property type="protein sequence ID" value="MDF3289602.1"/>
    <property type="molecule type" value="Genomic_DNA"/>
</dbReference>
<evidence type="ECO:0000313" key="1">
    <source>
        <dbReference type="EMBL" id="MDF3289602.1"/>
    </source>
</evidence>
<dbReference type="Pfam" id="PF19372">
    <property type="entry name" value="DUF5947"/>
    <property type="match status" value="1"/>
</dbReference>
<evidence type="ECO:0000313" key="2">
    <source>
        <dbReference type="Proteomes" id="UP001216579"/>
    </source>
</evidence>
<dbReference type="InterPro" id="IPR045991">
    <property type="entry name" value="DUF5947"/>
</dbReference>
<reference evidence="1 2" key="1">
    <citation type="submission" date="2023-03" db="EMBL/GenBank/DDBJ databases">
        <title>Draft genome sequence of Streptomyces sp. RB6PN23 isolated from peat swamp forest in Thailand.</title>
        <authorList>
            <person name="Klaysubun C."/>
            <person name="Duangmal K."/>
        </authorList>
    </citation>
    <scope>NUCLEOTIDE SEQUENCE [LARGE SCALE GENOMIC DNA]</scope>
    <source>
        <strain evidence="1 2">RB6PN23</strain>
    </source>
</reference>
<keyword evidence="2" id="KW-1185">Reference proteome</keyword>
<sequence>MSAPPATGLRRFLTPAPAAPECCELCGRQLPDEHRHLADTAQRSLACSCDACAVLFTRPGAGVGRFHTVPDRYLADPGPGIEQAVWSQLRIPVSVVFFFRNGSMDRPVALYPSPAGATESELDPEAWQAVATATPLAELLAPDVEALLVRHTADRGECYLVPIDDCYQLVGRMRLHWQGFDGGSAAHAELDAFFDRVAARARLPRKDEQR</sequence>
<proteinExistence type="predicted"/>
<organism evidence="1 2">
    <name type="scientific">Streptomyces silvisoli</name>
    <dbReference type="NCBI Taxonomy" id="3034235"/>
    <lineage>
        <taxon>Bacteria</taxon>
        <taxon>Bacillati</taxon>
        <taxon>Actinomycetota</taxon>
        <taxon>Actinomycetes</taxon>
        <taxon>Kitasatosporales</taxon>
        <taxon>Streptomycetaceae</taxon>
        <taxon>Streptomyces</taxon>
    </lineage>
</organism>
<comment type="caution">
    <text evidence="1">The sequence shown here is derived from an EMBL/GenBank/DDBJ whole genome shotgun (WGS) entry which is preliminary data.</text>
</comment>
<dbReference type="Proteomes" id="UP001216579">
    <property type="component" value="Unassembled WGS sequence"/>
</dbReference>
<accession>A0ABT5ZIF2</accession>